<feature type="domain" description="CusB-like beta-barrel" evidence="5">
    <location>
        <begin position="269"/>
        <end position="313"/>
    </location>
</feature>
<evidence type="ECO:0000256" key="1">
    <source>
        <dbReference type="ARBA" id="ARBA00004196"/>
    </source>
</evidence>
<dbReference type="AlphaFoldDB" id="A0A848E7C7"/>
<dbReference type="InterPro" id="IPR058792">
    <property type="entry name" value="Beta-barrel_RND_2"/>
</dbReference>
<evidence type="ECO:0000313" key="7">
    <source>
        <dbReference type="Proteomes" id="UP000548582"/>
    </source>
</evidence>
<dbReference type="GO" id="GO:0030313">
    <property type="term" value="C:cell envelope"/>
    <property type="evidence" value="ECO:0007669"/>
    <property type="project" value="UniProtKB-SubCell"/>
</dbReference>
<keyword evidence="7" id="KW-1185">Reference proteome</keyword>
<sequence>MPEGPLNEAPRAMERASAATPIRDPDPEATRRRRLRHALMAAGIVAAIGTAGWGWLSGGRYVSSDNAYVHADLLMVSTDVAGIVRDVPVHEGQQVRAGEVLYSLDPRPFEIAAAGAEARLRQAVLSVTALREDLTRMQRDVAAQEAAVDLARAQFERAQSLVHTSAVSRASYDDSRFGLQRAEQQLASLRQQAVVQLARLGGDPDLPVERQPEVMQAQAALDEARRQWAHSTVRAPFDGVVTRVEAVQPGLYLAAATPALGLVGSARAWIEVNPKETDLTHVRPGNDVTFTVDAYPGRTWHGHVQSIAPATGAQFSVLPAQNTSGNWVKVVQRVPVRVQVDAAEGAPPLRAGMSVVATIDTGHRRSLSDLF</sequence>
<evidence type="ECO:0000256" key="2">
    <source>
        <dbReference type="SAM" id="Coils"/>
    </source>
</evidence>
<protein>
    <submittedName>
        <fullName evidence="6">HlyD family secretion protein</fullName>
    </submittedName>
</protein>
<evidence type="ECO:0000256" key="3">
    <source>
        <dbReference type="SAM" id="MobiDB-lite"/>
    </source>
</evidence>
<proteinExistence type="predicted"/>
<gene>
    <name evidence="6" type="ORF">GWK16_03655</name>
</gene>
<dbReference type="Pfam" id="PF25917">
    <property type="entry name" value="BSH_RND"/>
    <property type="match status" value="1"/>
</dbReference>
<reference evidence="6 7" key="1">
    <citation type="submission" date="2020-03" db="EMBL/GenBank/DDBJ databases">
        <authorList>
            <person name="Sun Q."/>
        </authorList>
    </citation>
    <scope>NUCLEOTIDE SEQUENCE [LARGE SCALE GENOMIC DNA]</scope>
    <source>
        <strain evidence="6 7">JC162</strain>
    </source>
</reference>
<feature type="coiled-coil region" evidence="2">
    <location>
        <begin position="127"/>
        <end position="199"/>
    </location>
</feature>
<evidence type="ECO:0000259" key="5">
    <source>
        <dbReference type="Pfam" id="PF25954"/>
    </source>
</evidence>
<keyword evidence="2" id="KW-0175">Coiled coil</keyword>
<evidence type="ECO:0000259" key="4">
    <source>
        <dbReference type="Pfam" id="PF25917"/>
    </source>
</evidence>
<name>A0A848E7C7_9PROT</name>
<dbReference type="RefSeq" id="WP_170052576.1">
    <property type="nucleotide sequence ID" value="NZ_JABBKX010000001.1"/>
</dbReference>
<dbReference type="SUPFAM" id="SSF111369">
    <property type="entry name" value="HlyD-like secretion proteins"/>
    <property type="match status" value="2"/>
</dbReference>
<organism evidence="6 7">
    <name type="scientific">Neoroseomonas marina</name>
    <dbReference type="NCBI Taxonomy" id="1232220"/>
    <lineage>
        <taxon>Bacteria</taxon>
        <taxon>Pseudomonadati</taxon>
        <taxon>Pseudomonadota</taxon>
        <taxon>Alphaproteobacteria</taxon>
        <taxon>Acetobacterales</taxon>
        <taxon>Acetobacteraceae</taxon>
        <taxon>Neoroseomonas</taxon>
    </lineage>
</organism>
<dbReference type="Pfam" id="PF25954">
    <property type="entry name" value="Beta-barrel_RND_2"/>
    <property type="match status" value="1"/>
</dbReference>
<dbReference type="PANTHER" id="PTHR30386:SF19">
    <property type="entry name" value="MULTIDRUG EXPORT PROTEIN EMRA-RELATED"/>
    <property type="match status" value="1"/>
</dbReference>
<dbReference type="PANTHER" id="PTHR30386">
    <property type="entry name" value="MEMBRANE FUSION SUBUNIT OF EMRAB-TOLC MULTIDRUG EFFLUX PUMP"/>
    <property type="match status" value="1"/>
</dbReference>
<dbReference type="GO" id="GO:0055085">
    <property type="term" value="P:transmembrane transport"/>
    <property type="evidence" value="ECO:0007669"/>
    <property type="project" value="InterPro"/>
</dbReference>
<accession>A0A848E7C7</accession>
<dbReference type="InterPro" id="IPR058625">
    <property type="entry name" value="MdtA-like_BSH"/>
</dbReference>
<evidence type="ECO:0000313" key="6">
    <source>
        <dbReference type="EMBL" id="NMJ40321.1"/>
    </source>
</evidence>
<dbReference type="InterPro" id="IPR050739">
    <property type="entry name" value="MFP"/>
</dbReference>
<comment type="caution">
    <text evidence="6">The sequence shown here is derived from an EMBL/GenBank/DDBJ whole genome shotgun (WGS) entry which is preliminary data.</text>
</comment>
<feature type="region of interest" description="Disordered" evidence="3">
    <location>
        <begin position="1"/>
        <end position="28"/>
    </location>
</feature>
<dbReference type="EMBL" id="JABBKX010000001">
    <property type="protein sequence ID" value="NMJ40321.1"/>
    <property type="molecule type" value="Genomic_DNA"/>
</dbReference>
<dbReference type="Proteomes" id="UP000548582">
    <property type="component" value="Unassembled WGS sequence"/>
</dbReference>
<comment type="subcellular location">
    <subcellularLocation>
        <location evidence="1">Cell envelope</location>
    </subcellularLocation>
</comment>
<dbReference type="Gene3D" id="2.40.50.100">
    <property type="match status" value="1"/>
</dbReference>
<dbReference type="Gene3D" id="2.40.30.170">
    <property type="match status" value="1"/>
</dbReference>
<feature type="domain" description="Multidrug resistance protein MdtA-like barrel-sandwich hybrid" evidence="4">
    <location>
        <begin position="76"/>
        <end position="257"/>
    </location>
</feature>